<protein>
    <recommendedName>
        <fullName evidence="4">ATP-binding protein</fullName>
    </recommendedName>
</protein>
<dbReference type="EMBL" id="CP051152">
    <property type="protein sequence ID" value="QJQ06501.1"/>
    <property type="molecule type" value="Genomic_DNA"/>
</dbReference>
<dbReference type="InterPro" id="IPR005297">
    <property type="entry name" value="Lipoprotein_repeat"/>
</dbReference>
<dbReference type="Proteomes" id="UP000274350">
    <property type="component" value="Chromosome"/>
</dbReference>
<evidence type="ECO:0000313" key="3">
    <source>
        <dbReference type="Proteomes" id="UP000274350"/>
    </source>
</evidence>
<evidence type="ECO:0000313" key="2">
    <source>
        <dbReference type="EMBL" id="QJQ06501.1"/>
    </source>
</evidence>
<dbReference type="PANTHER" id="PTHR39335">
    <property type="entry name" value="BLL4220 PROTEIN"/>
    <property type="match status" value="1"/>
</dbReference>
<dbReference type="Pfam" id="PF03640">
    <property type="entry name" value="Lipoprotein_15"/>
    <property type="match status" value="2"/>
</dbReference>
<dbReference type="PANTHER" id="PTHR39335:SF1">
    <property type="entry name" value="BLL4220 PROTEIN"/>
    <property type="match status" value="1"/>
</dbReference>
<feature type="chain" id="PRO_5026725449" description="ATP-binding protein" evidence="1">
    <location>
        <begin position="23"/>
        <end position="124"/>
    </location>
</feature>
<keyword evidence="3" id="KW-1185">Reference proteome</keyword>
<dbReference type="KEGG" id="upi:EJG51_012330"/>
<organism evidence="2 3">
    <name type="scientific">Undibacterium piscinae</name>
    <dbReference type="NCBI Taxonomy" id="2495591"/>
    <lineage>
        <taxon>Bacteria</taxon>
        <taxon>Pseudomonadati</taxon>
        <taxon>Pseudomonadota</taxon>
        <taxon>Betaproteobacteria</taxon>
        <taxon>Burkholderiales</taxon>
        <taxon>Oxalobacteraceae</taxon>
        <taxon>Undibacterium</taxon>
    </lineage>
</organism>
<dbReference type="GO" id="GO:0043448">
    <property type="term" value="P:alkane catabolic process"/>
    <property type="evidence" value="ECO:0007669"/>
    <property type="project" value="TreeGrafter"/>
</dbReference>
<dbReference type="AlphaFoldDB" id="A0A6M4A5D9"/>
<evidence type="ECO:0000256" key="1">
    <source>
        <dbReference type="SAM" id="SignalP"/>
    </source>
</evidence>
<sequence length="124" mass="13041">MKTAKILIAILAGIAFSGSALAQTALPKTVDGVLVSESGMTLYTFDKDMAGSGKSNCNGPCLALWPAVPAPATMPAGKYSVVTRDDGSKQLAYDGKPLYFYAADKHAGERTGDNFKGVWHVVKE</sequence>
<proteinExistence type="predicted"/>
<keyword evidence="1" id="KW-0732">Signal</keyword>
<dbReference type="OrthoDB" id="9800666at2"/>
<accession>A0A6M4A5D9</accession>
<reference evidence="2 3" key="1">
    <citation type="journal article" date="2019" name="Int. J. Syst. Evol. Microbiol.">
        <title>Undibacterium piscinae sp. nov., isolated from Korean shiner intestine.</title>
        <authorList>
            <person name="Lee S.Y."/>
            <person name="Kang W."/>
            <person name="Kim P.S."/>
            <person name="Kim H.S."/>
            <person name="Sung H."/>
            <person name="Shin N.R."/>
            <person name="Whon T.W."/>
            <person name="Yun J.H."/>
            <person name="Lee J.Y."/>
            <person name="Lee J.Y."/>
            <person name="Jung M.J."/>
            <person name="Jeong Y.S."/>
            <person name="Tak E.J."/>
            <person name="Han J.E."/>
            <person name="Hyun D.W."/>
            <person name="Kang M.S."/>
            <person name="Lee K.E."/>
            <person name="Lee B.H."/>
            <person name="Bae J.W."/>
        </authorList>
    </citation>
    <scope>NUCLEOTIDE SEQUENCE [LARGE SCALE GENOMIC DNA]</scope>
    <source>
        <strain evidence="2 3">S11R28</strain>
    </source>
</reference>
<feature type="signal peptide" evidence="1">
    <location>
        <begin position="1"/>
        <end position="22"/>
    </location>
</feature>
<evidence type="ECO:0008006" key="4">
    <source>
        <dbReference type="Google" id="ProtNLM"/>
    </source>
</evidence>
<dbReference type="InterPro" id="IPR014558">
    <property type="entry name" value="UCP029720"/>
</dbReference>
<dbReference type="PIRSF" id="PIRSF029720">
    <property type="entry name" value="UCP029720"/>
    <property type="match status" value="1"/>
</dbReference>
<gene>
    <name evidence="2" type="ORF">EJG51_012330</name>
</gene>
<name>A0A6M4A5D9_9BURK</name>